<keyword evidence="1" id="KW-0813">Transport</keyword>
<keyword evidence="3" id="KW-0547">Nucleotide-binding</keyword>
<accession>A0ABS6KCY4</accession>
<keyword evidence="2" id="KW-0677">Repeat</keyword>
<dbReference type="PANTHER" id="PTHR43790:SF9">
    <property type="entry name" value="GALACTOFURANOSE TRANSPORTER ATP-BINDING PROTEIN YTFR"/>
    <property type="match status" value="1"/>
</dbReference>
<dbReference type="PANTHER" id="PTHR43790">
    <property type="entry name" value="CARBOHYDRATE TRANSPORT ATP-BINDING PROTEIN MG119-RELATED"/>
    <property type="match status" value="1"/>
</dbReference>
<dbReference type="CDD" id="cd03216">
    <property type="entry name" value="ABC_Carb_Monos_I"/>
    <property type="match status" value="1"/>
</dbReference>
<dbReference type="Proteomes" id="UP001314681">
    <property type="component" value="Unassembled WGS sequence"/>
</dbReference>
<dbReference type="Pfam" id="PF00005">
    <property type="entry name" value="ABC_tran"/>
    <property type="match status" value="2"/>
</dbReference>
<dbReference type="PROSITE" id="PS50893">
    <property type="entry name" value="ABC_TRANSPORTER_2"/>
    <property type="match status" value="2"/>
</dbReference>
<dbReference type="SMART" id="SM00382">
    <property type="entry name" value="AAA"/>
    <property type="match status" value="2"/>
</dbReference>
<evidence type="ECO:0000259" key="5">
    <source>
        <dbReference type="PROSITE" id="PS50893"/>
    </source>
</evidence>
<dbReference type="GO" id="GO:0005524">
    <property type="term" value="F:ATP binding"/>
    <property type="evidence" value="ECO:0007669"/>
    <property type="project" value="UniProtKB-KW"/>
</dbReference>
<organism evidence="6 7">
    <name type="scientific">Diplocloster modestus</name>
    <dbReference type="NCBI Taxonomy" id="2850322"/>
    <lineage>
        <taxon>Bacteria</taxon>
        <taxon>Bacillati</taxon>
        <taxon>Bacillota</taxon>
        <taxon>Clostridia</taxon>
        <taxon>Lachnospirales</taxon>
        <taxon>Lachnospiraceae</taxon>
        <taxon>Diplocloster</taxon>
    </lineage>
</organism>
<name>A0ABS6KCY4_9FIRM</name>
<evidence type="ECO:0000256" key="3">
    <source>
        <dbReference type="ARBA" id="ARBA00022741"/>
    </source>
</evidence>
<keyword evidence="4 6" id="KW-0067">ATP-binding</keyword>
<sequence length="503" mass="55805">MAAKKHTVLEMKNICKSFSGIQVLEQVNFEVYENEIVALMGGNGAGKSTLMKILNGVYRSDSGEICLDGETIAIDGVLDARSHGIAMIYQEFSLISTLTVAQNIFLTREPRNKLGLVDNELCIQKSQEILNTLGIDINPKAKVEDLSVGCRQIVEIAKALSTNVRILVMDEPTSALTEHETDILFGIIRRLVKTGISVIFISHRLKEIYQLCDRITVLRDGKIVLDDACTNIEMNQVIQYIVGSDMNKKFEWIPRTYPIDQPPVLEVANLKYKNRVKDISFALHPSEILGIAGLMGSGRSETLLSIFGLLKPDAGEILVDGKPCVIRTPSDAIAKGIALVPESRRVQGLVVEHSVKENVIITILDRIKKGILLSEKEANRRVKDQISLLNIKTDGIHKKVRLLSGGNQQKVVISKWLANQSRILMLDEPTVGVDIGAKTEIIHIIRQLADEGHSILIVSSELNELLAIADRILIFKDGLVINEMMRKEITSEEVLQHAIQGYQ</sequence>
<protein>
    <submittedName>
        <fullName evidence="6">Sugar ABC transporter ATP-binding protein</fullName>
    </submittedName>
</protein>
<feature type="domain" description="ABC transporter" evidence="5">
    <location>
        <begin position="259"/>
        <end position="502"/>
    </location>
</feature>
<evidence type="ECO:0000313" key="6">
    <source>
        <dbReference type="EMBL" id="MBU9728363.1"/>
    </source>
</evidence>
<evidence type="ECO:0000256" key="1">
    <source>
        <dbReference type="ARBA" id="ARBA00022448"/>
    </source>
</evidence>
<dbReference type="InterPro" id="IPR050107">
    <property type="entry name" value="ABC_carbohydrate_import_ATPase"/>
</dbReference>
<dbReference type="InterPro" id="IPR017871">
    <property type="entry name" value="ABC_transporter-like_CS"/>
</dbReference>
<dbReference type="InterPro" id="IPR027417">
    <property type="entry name" value="P-loop_NTPase"/>
</dbReference>
<evidence type="ECO:0000256" key="2">
    <source>
        <dbReference type="ARBA" id="ARBA00022737"/>
    </source>
</evidence>
<dbReference type="InterPro" id="IPR003439">
    <property type="entry name" value="ABC_transporter-like_ATP-bd"/>
</dbReference>
<dbReference type="RefSeq" id="WP_238727391.1">
    <property type="nucleotide sequence ID" value="NZ_JAHQCX010000018.1"/>
</dbReference>
<comment type="caution">
    <text evidence="6">The sequence shown here is derived from an EMBL/GenBank/DDBJ whole genome shotgun (WGS) entry which is preliminary data.</text>
</comment>
<dbReference type="SUPFAM" id="SSF52540">
    <property type="entry name" value="P-loop containing nucleoside triphosphate hydrolases"/>
    <property type="match status" value="2"/>
</dbReference>
<keyword evidence="7" id="KW-1185">Reference proteome</keyword>
<dbReference type="PROSITE" id="PS00211">
    <property type="entry name" value="ABC_TRANSPORTER_1"/>
    <property type="match status" value="1"/>
</dbReference>
<dbReference type="CDD" id="cd03215">
    <property type="entry name" value="ABC_Carb_Monos_II"/>
    <property type="match status" value="1"/>
</dbReference>
<dbReference type="Gene3D" id="3.40.50.300">
    <property type="entry name" value="P-loop containing nucleotide triphosphate hydrolases"/>
    <property type="match status" value="2"/>
</dbReference>
<gene>
    <name evidence="6" type="ORF">KTH90_20370</name>
</gene>
<feature type="domain" description="ABC transporter" evidence="5">
    <location>
        <begin position="9"/>
        <end position="245"/>
    </location>
</feature>
<reference evidence="6 7" key="1">
    <citation type="submission" date="2021-06" db="EMBL/GenBank/DDBJ databases">
        <title>Description of novel taxa of the family Lachnospiraceae.</title>
        <authorList>
            <person name="Chaplin A.V."/>
            <person name="Sokolova S.R."/>
            <person name="Pikina A.P."/>
            <person name="Korzhanova M."/>
            <person name="Belova V."/>
            <person name="Korostin D."/>
            <person name="Efimov B.A."/>
        </authorList>
    </citation>
    <scope>NUCLEOTIDE SEQUENCE [LARGE SCALE GENOMIC DNA]</scope>
    <source>
        <strain evidence="6 7">ASD4241</strain>
    </source>
</reference>
<dbReference type="EMBL" id="JAHQCX010000018">
    <property type="protein sequence ID" value="MBU9728363.1"/>
    <property type="molecule type" value="Genomic_DNA"/>
</dbReference>
<evidence type="ECO:0000313" key="7">
    <source>
        <dbReference type="Proteomes" id="UP001314681"/>
    </source>
</evidence>
<evidence type="ECO:0000256" key="4">
    <source>
        <dbReference type="ARBA" id="ARBA00022840"/>
    </source>
</evidence>
<dbReference type="InterPro" id="IPR003593">
    <property type="entry name" value="AAA+_ATPase"/>
</dbReference>
<proteinExistence type="predicted"/>